<accession>A0A0G1IPB3</accession>
<dbReference type="EMBL" id="LCIQ01000017">
    <property type="protein sequence ID" value="KKT60793.1"/>
    <property type="molecule type" value="Genomic_DNA"/>
</dbReference>
<proteinExistence type="predicted"/>
<evidence type="ECO:0000313" key="2">
    <source>
        <dbReference type="Proteomes" id="UP000034521"/>
    </source>
</evidence>
<dbReference type="Proteomes" id="UP000034521">
    <property type="component" value="Unassembled WGS sequence"/>
</dbReference>
<protein>
    <submittedName>
        <fullName evidence="1">Uncharacterized protein</fullName>
    </submittedName>
</protein>
<gene>
    <name evidence="1" type="ORF">UW52_C0017G0004</name>
</gene>
<dbReference type="AlphaFoldDB" id="A0A0G1IPB3"/>
<organism evidence="1 2">
    <name type="scientific">Candidatus Gottesmanbacteria bacterium GW2011_GWA1_44_24b</name>
    <dbReference type="NCBI Taxonomy" id="1618437"/>
    <lineage>
        <taxon>Bacteria</taxon>
        <taxon>Candidatus Gottesmaniibacteriota</taxon>
    </lineage>
</organism>
<name>A0A0G1IPB3_9BACT</name>
<evidence type="ECO:0000313" key="1">
    <source>
        <dbReference type="EMBL" id="KKT60793.1"/>
    </source>
</evidence>
<reference evidence="1 2" key="1">
    <citation type="journal article" date="2015" name="Nature">
        <title>rRNA introns, odd ribosomes, and small enigmatic genomes across a large radiation of phyla.</title>
        <authorList>
            <person name="Brown C.T."/>
            <person name="Hug L.A."/>
            <person name="Thomas B.C."/>
            <person name="Sharon I."/>
            <person name="Castelle C.J."/>
            <person name="Singh A."/>
            <person name="Wilkins M.J."/>
            <person name="Williams K.H."/>
            <person name="Banfield J.F."/>
        </authorList>
    </citation>
    <scope>NUCLEOTIDE SEQUENCE [LARGE SCALE GENOMIC DNA]</scope>
</reference>
<sequence>MQPMNFNVSIPVSFFKEGNVKKRFEQVVDVFFEELVDMGTLDDVLANLGWTKTQSKWTPPFQVGHGLQRVSLPLSA</sequence>
<comment type="caution">
    <text evidence="1">The sequence shown here is derived from an EMBL/GenBank/DDBJ whole genome shotgun (WGS) entry which is preliminary data.</text>
</comment>